<protein>
    <submittedName>
        <fullName evidence="2">Uncharacterized protein</fullName>
    </submittedName>
</protein>
<accession>A0ABU1AFX2</accession>
<dbReference type="Proteomes" id="UP001243717">
    <property type="component" value="Unassembled WGS sequence"/>
</dbReference>
<organism evidence="2 3">
    <name type="scientific">Thalassobacterium sedimentorum</name>
    <dbReference type="NCBI Taxonomy" id="3041258"/>
    <lineage>
        <taxon>Bacteria</taxon>
        <taxon>Pseudomonadati</taxon>
        <taxon>Verrucomicrobiota</taxon>
        <taxon>Opitutia</taxon>
        <taxon>Puniceicoccales</taxon>
        <taxon>Coraliomargaritaceae</taxon>
        <taxon>Thalassobacterium</taxon>
    </lineage>
</organism>
<comment type="caution">
    <text evidence="2">The sequence shown here is derived from an EMBL/GenBank/DDBJ whole genome shotgun (WGS) entry which is preliminary data.</text>
</comment>
<reference evidence="2 3" key="1">
    <citation type="submission" date="2023-04" db="EMBL/GenBank/DDBJ databases">
        <title>A novel bacteria isolated from coastal sediment.</title>
        <authorList>
            <person name="Liu X.-J."/>
            <person name="Du Z.-J."/>
        </authorList>
    </citation>
    <scope>NUCLEOTIDE SEQUENCE [LARGE SCALE GENOMIC DNA]</scope>
    <source>
        <strain evidence="2 3">SDUM461004</strain>
    </source>
</reference>
<feature type="signal peptide" evidence="1">
    <location>
        <begin position="1"/>
        <end position="26"/>
    </location>
</feature>
<keyword evidence="3" id="KW-1185">Reference proteome</keyword>
<gene>
    <name evidence="2" type="ORF">QEH59_04635</name>
</gene>
<evidence type="ECO:0000256" key="1">
    <source>
        <dbReference type="SAM" id="SignalP"/>
    </source>
</evidence>
<evidence type="ECO:0000313" key="3">
    <source>
        <dbReference type="Proteomes" id="UP001243717"/>
    </source>
</evidence>
<keyword evidence="1" id="KW-0732">Signal</keyword>
<sequence>MIYRYLCHLYRLLSFCSLFTALISLSGETEEMEPRRLVYYENFAPYRNVEKQIRIAQAFGSWSVANDRNGRYLHTVVDPTKGFERALLVWDLMPIRFQELSILIKALEPTDRTINMSLALEDVKGRSFVVEFRPVGKAADGWVLYVASLREDTKRIYDRGKEISPFVHGRGEAKTSFEGFDFDNVAFKAIFMHANGLSQQSIEIGFRDLKLFAEL</sequence>
<dbReference type="EMBL" id="JARXIC010000005">
    <property type="protein sequence ID" value="MDQ8193696.1"/>
    <property type="molecule type" value="Genomic_DNA"/>
</dbReference>
<dbReference type="RefSeq" id="WP_308984179.1">
    <property type="nucleotide sequence ID" value="NZ_JARXIC010000005.1"/>
</dbReference>
<name>A0ABU1AFX2_9BACT</name>
<proteinExistence type="predicted"/>
<evidence type="ECO:0000313" key="2">
    <source>
        <dbReference type="EMBL" id="MDQ8193696.1"/>
    </source>
</evidence>
<feature type="chain" id="PRO_5045566699" evidence="1">
    <location>
        <begin position="27"/>
        <end position="215"/>
    </location>
</feature>